<dbReference type="GO" id="GO:0006310">
    <property type="term" value="P:DNA recombination"/>
    <property type="evidence" value="ECO:0007669"/>
    <property type="project" value="UniProtKB-KW"/>
</dbReference>
<dbReference type="RefSeq" id="WP_085366019.1">
    <property type="nucleotide sequence ID" value="NZ_CAUJPZ010000012.1"/>
</dbReference>
<evidence type="ECO:0000259" key="6">
    <source>
        <dbReference type="PROSITE" id="PS51898"/>
    </source>
</evidence>
<evidence type="ECO:0000259" key="7">
    <source>
        <dbReference type="PROSITE" id="PS51900"/>
    </source>
</evidence>
<gene>
    <name evidence="8" type="ORF">BWD09_07205</name>
</gene>
<dbReference type="PROSITE" id="PS51898">
    <property type="entry name" value="TYR_RECOMBINASE"/>
    <property type="match status" value="1"/>
</dbReference>
<dbReference type="Pfam" id="PF00589">
    <property type="entry name" value="Phage_integrase"/>
    <property type="match status" value="1"/>
</dbReference>
<name>A0A1X3D9Y9_9NEIS</name>
<keyword evidence="9" id="KW-1185">Reference proteome</keyword>
<evidence type="ECO:0000256" key="4">
    <source>
        <dbReference type="ARBA" id="ARBA00023172"/>
    </source>
</evidence>
<dbReference type="InterPro" id="IPR044068">
    <property type="entry name" value="CB"/>
</dbReference>
<dbReference type="GO" id="GO:0003677">
    <property type="term" value="F:DNA binding"/>
    <property type="evidence" value="ECO:0007669"/>
    <property type="project" value="UniProtKB-UniRule"/>
</dbReference>
<dbReference type="Proteomes" id="UP000193118">
    <property type="component" value="Unassembled WGS sequence"/>
</dbReference>
<dbReference type="AlphaFoldDB" id="A0A1X3D9Y9"/>
<dbReference type="Pfam" id="PF22022">
    <property type="entry name" value="Phage_int_M"/>
    <property type="match status" value="1"/>
</dbReference>
<dbReference type="Gene3D" id="1.10.150.130">
    <property type="match status" value="1"/>
</dbReference>
<dbReference type="EMBL" id="MTBO01000015">
    <property type="protein sequence ID" value="OSI16542.1"/>
    <property type="molecule type" value="Genomic_DNA"/>
</dbReference>
<dbReference type="PROSITE" id="PS51900">
    <property type="entry name" value="CB"/>
    <property type="match status" value="1"/>
</dbReference>
<dbReference type="InterPro" id="IPR050808">
    <property type="entry name" value="Phage_Integrase"/>
</dbReference>
<dbReference type="InterPro" id="IPR053876">
    <property type="entry name" value="Phage_int_M"/>
</dbReference>
<dbReference type="Pfam" id="PF12167">
    <property type="entry name" value="Arm-DNA-bind_2"/>
    <property type="match status" value="1"/>
</dbReference>
<reference evidence="9" key="1">
    <citation type="submission" date="2017-01" db="EMBL/GenBank/DDBJ databases">
        <authorList>
            <person name="Wolfgang W.J."/>
            <person name="Cole J."/>
            <person name="Wroblewski D."/>
            <person name="Mcginnis J."/>
            <person name="Musser K.A."/>
        </authorList>
    </citation>
    <scope>NUCLEOTIDE SEQUENCE [LARGE SCALE GENOMIC DNA]</scope>
    <source>
        <strain evidence="9">DSM 19151</strain>
    </source>
</reference>
<dbReference type="Gene3D" id="1.10.443.10">
    <property type="entry name" value="Intergrase catalytic core"/>
    <property type="match status" value="1"/>
</dbReference>
<feature type="domain" description="Tyr recombinase" evidence="6">
    <location>
        <begin position="172"/>
        <end position="359"/>
    </location>
</feature>
<sequence>MAAQTGIRPRESSIQIWFMYQGRRRWETLKIPPTPANLKYAAKMRAEIIGKIKIGIFDYAEYFPESEQAKTVPTFEQMAALWLQTSNHLADSTLAGYRKMLNNHVLPAIGHIPINAIKYSRLAALLSEMKCGAKTHNNILTVIRQPFELAFIDGLIETNPAERLQAARVQKEPPDPFTIAEAEQILSHLKGEPVFHNYFELAFFTGLRTSELIALEWADVDFNRAVLRVNKAFVSGATKGTKTHSYRDIELNTRAESALKRQRMITGLKNGLIFINPKTGKQFENDKTAWRPWQRAVRLSGVRYRKPYNTRHTFATLNLMAGANPMWVARQLGHTSMKMLLENYSRWIDSADKQREKSKIETLFCAENVPSIDKISITK</sequence>
<evidence type="ECO:0000256" key="1">
    <source>
        <dbReference type="ARBA" id="ARBA00008857"/>
    </source>
</evidence>
<dbReference type="InterPro" id="IPR011010">
    <property type="entry name" value="DNA_brk_join_enz"/>
</dbReference>
<dbReference type="OrthoDB" id="5391994at2"/>
<evidence type="ECO:0000313" key="9">
    <source>
        <dbReference type="Proteomes" id="UP000193118"/>
    </source>
</evidence>
<accession>A0A1X3D9Y9</accession>
<evidence type="ECO:0000256" key="3">
    <source>
        <dbReference type="ARBA" id="ARBA00023125"/>
    </source>
</evidence>
<dbReference type="STRING" id="194197.BWD09_07205"/>
<dbReference type="CDD" id="cd01189">
    <property type="entry name" value="INT_ICEBs1_C_like"/>
    <property type="match status" value="1"/>
</dbReference>
<comment type="similarity">
    <text evidence="1">Belongs to the 'phage' integrase family.</text>
</comment>
<evidence type="ECO:0000313" key="8">
    <source>
        <dbReference type="EMBL" id="OSI16542.1"/>
    </source>
</evidence>
<dbReference type="PANTHER" id="PTHR30629">
    <property type="entry name" value="PROPHAGE INTEGRASE"/>
    <property type="match status" value="1"/>
</dbReference>
<feature type="domain" description="Core-binding (CB)" evidence="7">
    <location>
        <begin position="73"/>
        <end position="151"/>
    </location>
</feature>
<dbReference type="GeneID" id="94580955"/>
<keyword evidence="4" id="KW-0233">DNA recombination</keyword>
<comment type="caution">
    <text evidence="8">The sequence shown here is derived from an EMBL/GenBank/DDBJ whole genome shotgun (WGS) entry which is preliminary data.</text>
</comment>
<dbReference type="GO" id="GO:0015074">
    <property type="term" value="P:DNA integration"/>
    <property type="evidence" value="ECO:0007669"/>
    <property type="project" value="UniProtKB-KW"/>
</dbReference>
<dbReference type="InterPro" id="IPR022000">
    <property type="entry name" value="Min27-like_integrase_DNA_bind"/>
</dbReference>
<organism evidence="8 9">
    <name type="scientific">Neisseria dentiae</name>
    <dbReference type="NCBI Taxonomy" id="194197"/>
    <lineage>
        <taxon>Bacteria</taxon>
        <taxon>Pseudomonadati</taxon>
        <taxon>Pseudomonadota</taxon>
        <taxon>Betaproteobacteria</taxon>
        <taxon>Neisseriales</taxon>
        <taxon>Neisseriaceae</taxon>
        <taxon>Neisseria</taxon>
    </lineage>
</organism>
<keyword evidence="2" id="KW-0229">DNA integration</keyword>
<dbReference type="InterPro" id="IPR010998">
    <property type="entry name" value="Integrase_recombinase_N"/>
</dbReference>
<dbReference type="InterPro" id="IPR002104">
    <property type="entry name" value="Integrase_catalytic"/>
</dbReference>
<evidence type="ECO:0000256" key="2">
    <source>
        <dbReference type="ARBA" id="ARBA00022908"/>
    </source>
</evidence>
<dbReference type="InterPro" id="IPR013762">
    <property type="entry name" value="Integrase-like_cat_sf"/>
</dbReference>
<dbReference type="PANTHER" id="PTHR30629:SF2">
    <property type="entry name" value="PROPHAGE INTEGRASE INTS-RELATED"/>
    <property type="match status" value="1"/>
</dbReference>
<keyword evidence="3 5" id="KW-0238">DNA-binding</keyword>
<protein>
    <recommendedName>
        <fullName evidence="10">Site-specific integrase</fullName>
    </recommendedName>
</protein>
<proteinExistence type="inferred from homology"/>
<dbReference type="SUPFAM" id="SSF56349">
    <property type="entry name" value="DNA breaking-rejoining enzymes"/>
    <property type="match status" value="1"/>
</dbReference>
<evidence type="ECO:0008006" key="10">
    <source>
        <dbReference type="Google" id="ProtNLM"/>
    </source>
</evidence>
<evidence type="ECO:0000256" key="5">
    <source>
        <dbReference type="PROSITE-ProRule" id="PRU01248"/>
    </source>
</evidence>